<name>A0A1Q3FPL4_CULTA</name>
<proteinExistence type="predicted"/>
<keyword evidence="1" id="KW-0472">Membrane</keyword>
<organism evidence="2">
    <name type="scientific">Culex tarsalis</name>
    <name type="common">Encephalitis mosquito</name>
    <dbReference type="NCBI Taxonomy" id="7177"/>
    <lineage>
        <taxon>Eukaryota</taxon>
        <taxon>Metazoa</taxon>
        <taxon>Ecdysozoa</taxon>
        <taxon>Arthropoda</taxon>
        <taxon>Hexapoda</taxon>
        <taxon>Insecta</taxon>
        <taxon>Pterygota</taxon>
        <taxon>Neoptera</taxon>
        <taxon>Endopterygota</taxon>
        <taxon>Diptera</taxon>
        <taxon>Nematocera</taxon>
        <taxon>Culicoidea</taxon>
        <taxon>Culicidae</taxon>
        <taxon>Culicinae</taxon>
        <taxon>Culicini</taxon>
        <taxon>Culex</taxon>
        <taxon>Culex</taxon>
    </lineage>
</organism>
<reference evidence="2" key="1">
    <citation type="submission" date="2017-01" db="EMBL/GenBank/DDBJ databases">
        <title>A deep insight into the sialotranscriptome of adult male and female Cluex tarsalis mosquitoes.</title>
        <authorList>
            <person name="Ribeiro J.M."/>
            <person name="Moreira F."/>
            <person name="Bernard K.A."/>
            <person name="Calvo E."/>
        </authorList>
    </citation>
    <scope>NUCLEOTIDE SEQUENCE</scope>
    <source>
        <strain evidence="2">Kern County</strain>
        <tissue evidence="2">Salivary glands</tissue>
    </source>
</reference>
<feature type="transmembrane region" description="Helical" evidence="1">
    <location>
        <begin position="45"/>
        <end position="66"/>
    </location>
</feature>
<sequence>MVSQEDFKTVGYLWAILGILGSILRLVSCSVVFEEKTVNDQLYCYQHISTSIVGLVFFIMLLAGIYYKKLLLVKVFRIFLITSFVVTQLFGAGYIGFTIFYEQKTERSVNFILALLVGLAIFTGLFLLLLWIVNGVIKYIEHGKVINDIETKPNEADNQQKMMKYEAVLTRF</sequence>
<evidence type="ECO:0000256" key="1">
    <source>
        <dbReference type="SAM" id="Phobius"/>
    </source>
</evidence>
<dbReference type="EMBL" id="GFDL01005538">
    <property type="protein sequence ID" value="JAV29507.1"/>
    <property type="molecule type" value="Transcribed_RNA"/>
</dbReference>
<keyword evidence="1" id="KW-0812">Transmembrane</keyword>
<evidence type="ECO:0000313" key="2">
    <source>
        <dbReference type="EMBL" id="JAV29507.1"/>
    </source>
</evidence>
<feature type="transmembrane region" description="Helical" evidence="1">
    <location>
        <begin position="78"/>
        <end position="99"/>
    </location>
</feature>
<dbReference type="AlphaFoldDB" id="A0A1Q3FPL4"/>
<feature type="transmembrane region" description="Helical" evidence="1">
    <location>
        <begin position="12"/>
        <end position="33"/>
    </location>
</feature>
<accession>A0A1Q3FPL4</accession>
<feature type="transmembrane region" description="Helical" evidence="1">
    <location>
        <begin position="111"/>
        <end position="133"/>
    </location>
</feature>
<keyword evidence="1" id="KW-1133">Transmembrane helix</keyword>
<protein>
    <submittedName>
        <fullName evidence="2">Uncharacterized protein</fullName>
    </submittedName>
</protein>